<evidence type="ECO:0000313" key="2">
    <source>
        <dbReference type="Proteomes" id="UP000293854"/>
    </source>
</evidence>
<accession>A0A4Q7CIR2</accession>
<sequence>VLSSGELDKSVAAMIIANGAKAAGRDVTIFFTFWGLNALKIAQTANVKKNGIATMFDFMLPQTPLTMPLSKM</sequence>
<dbReference type="Proteomes" id="UP000293854">
    <property type="component" value="Unassembled WGS sequence"/>
</dbReference>
<gene>
    <name evidence="1" type="ORF">EIG99_15315</name>
</gene>
<feature type="non-terminal residue" evidence="1">
    <location>
        <position position="72"/>
    </location>
</feature>
<dbReference type="InterPro" id="IPR027396">
    <property type="entry name" value="DsrEFH-like"/>
</dbReference>
<dbReference type="InterPro" id="IPR032836">
    <property type="entry name" value="DsrE2-like"/>
</dbReference>
<dbReference type="RefSeq" id="WP_207214781.1">
    <property type="nucleotide sequence ID" value="NZ_RQTE01000815.1"/>
</dbReference>
<name>A0A4Q7CIR2_9STAP</name>
<dbReference type="PANTHER" id="PTHR34655:SF2">
    <property type="entry name" value="PEROXIREDOXIN FAMILY PROTEIN"/>
    <property type="match status" value="1"/>
</dbReference>
<dbReference type="SUPFAM" id="SSF75169">
    <property type="entry name" value="DsrEFH-like"/>
    <property type="match status" value="1"/>
</dbReference>
<dbReference type="AlphaFoldDB" id="A0A4Q7CIR2"/>
<feature type="non-terminal residue" evidence="1">
    <location>
        <position position="1"/>
    </location>
</feature>
<comment type="caution">
    <text evidence="1">The sequence shown here is derived from an EMBL/GenBank/DDBJ whole genome shotgun (WGS) entry which is preliminary data.</text>
</comment>
<dbReference type="Pfam" id="PF13686">
    <property type="entry name" value="DrsE_2"/>
    <property type="match status" value="1"/>
</dbReference>
<dbReference type="Gene3D" id="3.40.1260.10">
    <property type="entry name" value="DsrEFH-like"/>
    <property type="match status" value="1"/>
</dbReference>
<dbReference type="PANTHER" id="PTHR34655">
    <property type="entry name" value="CONSERVED WITHIN P. AEROPHILUM"/>
    <property type="match status" value="1"/>
</dbReference>
<reference evidence="1 2" key="1">
    <citation type="submission" date="2018-11" db="EMBL/GenBank/DDBJ databases">
        <title>Genomic profiling of Staphylococcus species from a Poultry farm system in KwaZulu-Natal, South Africa.</title>
        <authorList>
            <person name="Amoako D.G."/>
            <person name="Somboro A.M."/>
            <person name="Abia A.L.K."/>
            <person name="Bester L.A."/>
            <person name="Essack S.Y."/>
        </authorList>
    </citation>
    <scope>NUCLEOTIDE SEQUENCE [LARGE SCALE GENOMIC DNA]</scope>
    <source>
        <strain evidence="1 2">SA11</strain>
    </source>
</reference>
<proteinExistence type="predicted"/>
<dbReference type="EMBL" id="RQTE01000815">
    <property type="protein sequence ID" value="RZH97022.1"/>
    <property type="molecule type" value="Genomic_DNA"/>
</dbReference>
<protein>
    <submittedName>
        <fullName evidence="1">Dihydroneopterin aldolase</fullName>
    </submittedName>
</protein>
<organism evidence="1 2">
    <name type="scientific">Staphylococcus condimenti</name>
    <dbReference type="NCBI Taxonomy" id="70255"/>
    <lineage>
        <taxon>Bacteria</taxon>
        <taxon>Bacillati</taxon>
        <taxon>Bacillota</taxon>
        <taxon>Bacilli</taxon>
        <taxon>Bacillales</taxon>
        <taxon>Staphylococcaceae</taxon>
        <taxon>Staphylococcus</taxon>
    </lineage>
</organism>
<evidence type="ECO:0000313" key="1">
    <source>
        <dbReference type="EMBL" id="RZH97022.1"/>
    </source>
</evidence>